<organism evidence="2 3">
    <name type="scientific">Coleophoma crateriformis</name>
    <dbReference type="NCBI Taxonomy" id="565419"/>
    <lineage>
        <taxon>Eukaryota</taxon>
        <taxon>Fungi</taxon>
        <taxon>Dikarya</taxon>
        <taxon>Ascomycota</taxon>
        <taxon>Pezizomycotina</taxon>
        <taxon>Leotiomycetes</taxon>
        <taxon>Helotiales</taxon>
        <taxon>Dermateaceae</taxon>
        <taxon>Coleophoma</taxon>
    </lineage>
</organism>
<sequence>MEIRPKPCQATFCDLCAPLTTAAGLRALPIRDGQQGHPHRNRKELRDSARDGCSFCFWILAAIEGQKWSSERVHLFEYMSAGVVVGLLGRVVEEHHNDSTKATRNNHDPIIIFESYVWSRSLLSFLDPDTQVFDMGCQSSMARAKMMLRKCLQSHKSCPRDKATYLPTRVIKIGLNGNTYVPRLHISGMGERGSYVALSYCWGGDQNYITSMATVRSQCEGIYMNNLPYSIQDAIRVTAGLGIEYLWVDAICIIQDSSVDKATEINNMCEIYKNAKLSISAASSSSVYDGFLWKIPMATRDVDGVLRHPLTNTGFNGRSMDDGPLHRRGWALQENMLSSRILSFQSYRLEWQCNTTRVTDAFRNPVSSLSSIAGEKDTDLQHRHWISIVERYSQCSLSLSEDRLPALAGIAKEIGMHWNDVYLAGIWRKTAIHCETILVAVEAPMGQVKSGKLRIRGPFLRKPPKVSMEPYTDRLLEYWDDKWTTGESEKSQMVNGGASTRSKPGDVELRMGFSAELECGNGLQMNPWKAQYI</sequence>
<dbReference type="AlphaFoldDB" id="A0A3D8SN77"/>
<dbReference type="EMBL" id="PDLN01000004">
    <property type="protein sequence ID" value="RDW87634.1"/>
    <property type="molecule type" value="Genomic_DNA"/>
</dbReference>
<gene>
    <name evidence="2" type="ORF">BP5796_03328</name>
</gene>
<name>A0A3D8SN77_9HELO</name>
<dbReference type="PANTHER" id="PTHR33112:SF16">
    <property type="entry name" value="HETEROKARYON INCOMPATIBILITY DOMAIN-CONTAINING PROTEIN"/>
    <property type="match status" value="1"/>
</dbReference>
<proteinExistence type="predicted"/>
<dbReference type="OrthoDB" id="5125733at2759"/>
<keyword evidence="3" id="KW-1185">Reference proteome</keyword>
<evidence type="ECO:0000259" key="1">
    <source>
        <dbReference type="Pfam" id="PF06985"/>
    </source>
</evidence>
<dbReference type="InterPro" id="IPR010730">
    <property type="entry name" value="HET"/>
</dbReference>
<comment type="caution">
    <text evidence="2">The sequence shown here is derived from an EMBL/GenBank/DDBJ whole genome shotgun (WGS) entry which is preliminary data.</text>
</comment>
<dbReference type="PANTHER" id="PTHR33112">
    <property type="entry name" value="DOMAIN PROTEIN, PUTATIVE-RELATED"/>
    <property type="match status" value="1"/>
</dbReference>
<dbReference type="Proteomes" id="UP000256328">
    <property type="component" value="Unassembled WGS sequence"/>
</dbReference>
<evidence type="ECO:0000313" key="2">
    <source>
        <dbReference type="EMBL" id="RDW87634.1"/>
    </source>
</evidence>
<accession>A0A3D8SN77</accession>
<feature type="domain" description="Heterokaryon incompatibility" evidence="1">
    <location>
        <begin position="195"/>
        <end position="334"/>
    </location>
</feature>
<reference evidence="2 3" key="1">
    <citation type="journal article" date="2018" name="IMA Fungus">
        <title>IMA Genome-F 9: Draft genome sequence of Annulohypoxylon stygium, Aspergillus mulundensis, Berkeleyomyces basicola (syn. Thielaviopsis basicola), Ceratocystis smalleyi, two Cercospora beticola strains, Coleophoma cylindrospora, Fusarium fracticaudum, Phialophora cf. hyalina, and Morchella septimelata.</title>
        <authorList>
            <person name="Wingfield B.D."/>
            <person name="Bills G.F."/>
            <person name="Dong Y."/>
            <person name="Huang W."/>
            <person name="Nel W.J."/>
            <person name="Swalarsk-Parry B.S."/>
            <person name="Vaghefi N."/>
            <person name="Wilken P.M."/>
            <person name="An Z."/>
            <person name="de Beer Z.W."/>
            <person name="De Vos L."/>
            <person name="Chen L."/>
            <person name="Duong T.A."/>
            <person name="Gao Y."/>
            <person name="Hammerbacher A."/>
            <person name="Kikkert J.R."/>
            <person name="Li Y."/>
            <person name="Li H."/>
            <person name="Li K."/>
            <person name="Li Q."/>
            <person name="Liu X."/>
            <person name="Ma X."/>
            <person name="Naidoo K."/>
            <person name="Pethybridge S.J."/>
            <person name="Sun J."/>
            <person name="Steenkamp E.T."/>
            <person name="van der Nest M.A."/>
            <person name="van Wyk S."/>
            <person name="Wingfield M.J."/>
            <person name="Xiong C."/>
            <person name="Yue Q."/>
            <person name="Zhang X."/>
        </authorList>
    </citation>
    <scope>NUCLEOTIDE SEQUENCE [LARGE SCALE GENOMIC DNA]</scope>
    <source>
        <strain evidence="2 3">BP5796</strain>
    </source>
</reference>
<evidence type="ECO:0000313" key="3">
    <source>
        <dbReference type="Proteomes" id="UP000256328"/>
    </source>
</evidence>
<dbReference type="Pfam" id="PF06985">
    <property type="entry name" value="HET"/>
    <property type="match status" value="1"/>
</dbReference>
<protein>
    <recommendedName>
        <fullName evidence="1">Heterokaryon incompatibility domain-containing protein</fullName>
    </recommendedName>
</protein>